<dbReference type="EMBL" id="CAADFK010000006">
    <property type="protein sequence ID" value="VFK09160.1"/>
    <property type="molecule type" value="Genomic_DNA"/>
</dbReference>
<protein>
    <submittedName>
        <fullName evidence="1">Uncharacterized protein</fullName>
    </submittedName>
</protein>
<proteinExistence type="predicted"/>
<evidence type="ECO:0000313" key="1">
    <source>
        <dbReference type="EMBL" id="VFK09160.1"/>
    </source>
</evidence>
<dbReference type="AlphaFoldDB" id="A0A450VWM2"/>
<reference evidence="1" key="1">
    <citation type="submission" date="2019-02" db="EMBL/GenBank/DDBJ databases">
        <authorList>
            <person name="Gruber-Vodicka R. H."/>
            <person name="Seah K. B. B."/>
        </authorList>
    </citation>
    <scope>NUCLEOTIDE SEQUENCE</scope>
    <source>
        <strain evidence="1">BECK_S313</strain>
    </source>
</reference>
<accession>A0A450VWM2</accession>
<sequence>MRNPYARDGNEVRFWLCFQVSCGLVDESFGPVFALRAVWTARADNIPVAHCPPTLRPLAHKGYNNPIIFDTQKNTPARKYTGLIGDIYSYFSKLW</sequence>
<name>A0A450VWM2_9GAMM</name>
<gene>
    <name evidence="1" type="ORF">BECKLPF1236B_GA0070989_10069</name>
</gene>
<organism evidence="1">
    <name type="scientific">Candidatus Kentrum sp. LPFa</name>
    <dbReference type="NCBI Taxonomy" id="2126335"/>
    <lineage>
        <taxon>Bacteria</taxon>
        <taxon>Pseudomonadati</taxon>
        <taxon>Pseudomonadota</taxon>
        <taxon>Gammaproteobacteria</taxon>
        <taxon>Candidatus Kentrum</taxon>
    </lineage>
</organism>